<evidence type="ECO:0000313" key="3">
    <source>
        <dbReference type="Proteomes" id="UP000822184"/>
    </source>
</evidence>
<dbReference type="Gene3D" id="3.10.28.10">
    <property type="entry name" value="Homing endonucleases"/>
    <property type="match status" value="1"/>
</dbReference>
<dbReference type="InterPro" id="IPR027434">
    <property type="entry name" value="Homing_endonucl"/>
</dbReference>
<dbReference type="InterPro" id="IPR004042">
    <property type="entry name" value="Intein_endonuc_central"/>
</dbReference>
<dbReference type="EMBL" id="JABTDW010000001">
    <property type="protein sequence ID" value="NSB16772.1"/>
    <property type="molecule type" value="Genomic_DNA"/>
</dbReference>
<feature type="domain" description="DOD-type homing endonuclease" evidence="1">
    <location>
        <begin position="206"/>
        <end position="336"/>
    </location>
</feature>
<accession>A0AAE5LS80</accession>
<gene>
    <name evidence="2" type="ORF">BCD95_005031</name>
</gene>
<proteinExistence type="predicted"/>
<dbReference type="AlphaFoldDB" id="A0AAE5LS80"/>
<dbReference type="SMART" id="SM00306">
    <property type="entry name" value="HintN"/>
    <property type="match status" value="1"/>
</dbReference>
<reference evidence="2" key="1">
    <citation type="submission" date="2020-06" db="EMBL/GenBank/DDBJ databases">
        <title>Genomic insights into acetone-butanol-ethanol (ABE) fermentation by sequencing solventogenic clostridia strains.</title>
        <authorList>
            <person name="Brown S."/>
        </authorList>
    </citation>
    <scope>NUCLEOTIDE SEQUENCE</scope>
    <source>
        <strain evidence="2">DJ123</strain>
    </source>
</reference>
<dbReference type="Pfam" id="PF03354">
    <property type="entry name" value="TerL_ATPase"/>
    <property type="match status" value="1"/>
</dbReference>
<comment type="caution">
    <text evidence="2">The sequence shown here is derived from an EMBL/GenBank/DDBJ whole genome shotgun (WGS) entry which is preliminary data.</text>
</comment>
<dbReference type="Pfam" id="PF14528">
    <property type="entry name" value="LAGLIDADG_3"/>
    <property type="match status" value="1"/>
</dbReference>
<dbReference type="SUPFAM" id="SSF51294">
    <property type="entry name" value="Hedgehog/intein (Hint) domain"/>
    <property type="match status" value="1"/>
</dbReference>
<dbReference type="InterPro" id="IPR046462">
    <property type="entry name" value="TerL_nuclease"/>
</dbReference>
<dbReference type="InterPro" id="IPR004860">
    <property type="entry name" value="LAGLIDADG_dom"/>
</dbReference>
<evidence type="ECO:0000259" key="1">
    <source>
        <dbReference type="PROSITE" id="PS50819"/>
    </source>
</evidence>
<dbReference type="InterPro" id="IPR003587">
    <property type="entry name" value="Hint_dom_N"/>
</dbReference>
<dbReference type="InterPro" id="IPR036844">
    <property type="entry name" value="Hint_dom_sf"/>
</dbReference>
<dbReference type="Proteomes" id="UP000822184">
    <property type="component" value="Unassembled WGS sequence"/>
</dbReference>
<dbReference type="InterPro" id="IPR027417">
    <property type="entry name" value="P-loop_NTPase"/>
</dbReference>
<dbReference type="RefSeq" id="WP_338108724.1">
    <property type="nucleotide sequence ID" value="NZ_JABTDW010000001.1"/>
</dbReference>
<organism evidence="2 3">
    <name type="scientific">Clostridium beijerinckii</name>
    <name type="common">Clostridium MP</name>
    <dbReference type="NCBI Taxonomy" id="1520"/>
    <lineage>
        <taxon>Bacteria</taxon>
        <taxon>Bacillati</taxon>
        <taxon>Bacillota</taxon>
        <taxon>Clostridia</taxon>
        <taxon>Eubacteriales</taxon>
        <taxon>Clostridiaceae</taxon>
        <taxon>Clostridium</taxon>
    </lineage>
</organism>
<dbReference type="PROSITE" id="PS50819">
    <property type="entry name" value="INTEIN_ENDONUCLEASE"/>
    <property type="match status" value="1"/>
</dbReference>
<dbReference type="SUPFAM" id="SSF55608">
    <property type="entry name" value="Homing endonucleases"/>
    <property type="match status" value="1"/>
</dbReference>
<evidence type="ECO:0000313" key="2">
    <source>
        <dbReference type="EMBL" id="NSB16772.1"/>
    </source>
</evidence>
<sequence length="868" mass="100362">MLVDKLHNPEKYYPWVFDEELGNRPIEFIETFCKQAQGELGGALKLELFQKAKHQAVFGFVHKDTRFRQYQEVLDIRGRKNGKALALDTDIPTPNGWVKMKDLKVGDYVFGDNGKPTKIVLVSDIFINHKCYKIEFEDGEKIISDSEHIWKVKTKKRGIINLTTEELSKSFKIIRKDGKGVEYKFRVPMNAEIEYKEKELIIPPYLLGIWLGDGSSGDTRVTCSDEDIEEIADIISCYNYKIKRYYNKNRANSFSLGVKGMGIQNEFLNGLRQLKVLNNKHIPKEYLYGSINQRKELLKGLMDTDGYCSKSGQCEFSQKDYNMIIQFSELLSSLGIKHSIREKQISINGKICIAYSVLFYVDKNKSCFKLRRKHERLKEQLNHRMMYKSIVNIEECMSVPTKCIKVDNETSLYLAGKRMTVTHNTTELAADETYMLVGDGEGSPECYIIATKLDQSKKGFNECYKMIQQSPDLNKHLKKRKSDIYCPFNYGSLQALASNSNGLDGLNAHMVTIDELAAIKNRDIYDLMKQSMSSRRQPLLDCITTNGFIRGSIFDSQYDYACGVLDGKIKDDRFIAFIYELDDKEEWDKEEMWIKANPGLGPIKKVEFLRDCVNKAKSDPAFKATVMVKDFNMKENSASAWLRWDELNNEAIFSLKEMGFRYGIGCFDLAETTDLASAKVLCMRRDDPKIYVIQMYFVPEEKLNQEETNKEDDNVPYKLWEQQGLIRVCPGNKVNKYDMLEWFKELRDLYDIYIPWIGYDPWHVDDSLLQAYEDEFGKDAMIPVRQGAYTLSFPMKELKADLIADRIIYNNNPIDKWCLSNMEIKTDINNNIQPIKGTDNRKRIDGGVSLIIGYVVLLDKMSEYENMV</sequence>
<protein>
    <submittedName>
        <fullName evidence="2">Phage terminase large subunit-like protein</fullName>
    </submittedName>
</protein>
<dbReference type="GO" id="GO:0004519">
    <property type="term" value="F:endonuclease activity"/>
    <property type="evidence" value="ECO:0007669"/>
    <property type="project" value="InterPro"/>
</dbReference>
<name>A0AAE5LS80_CLOBE</name>
<dbReference type="InterPro" id="IPR005021">
    <property type="entry name" value="Terminase_largesu-like"/>
</dbReference>
<dbReference type="Gene3D" id="3.40.50.300">
    <property type="entry name" value="P-loop containing nucleotide triphosphate hydrolases"/>
    <property type="match status" value="1"/>
</dbReference>
<dbReference type="PANTHER" id="PTHR41287:SF1">
    <property type="entry name" value="PROTEIN YMFN"/>
    <property type="match status" value="1"/>
</dbReference>
<dbReference type="PANTHER" id="PTHR41287">
    <property type="match status" value="1"/>
</dbReference>
<dbReference type="Pfam" id="PF20441">
    <property type="entry name" value="TerL_nuclease"/>
    <property type="match status" value="1"/>
</dbReference>
<dbReference type="InterPro" id="IPR046461">
    <property type="entry name" value="TerL_ATPase"/>
</dbReference>